<dbReference type="EMBL" id="HE797207">
    <property type="protein sequence ID" value="CCM05801.1"/>
    <property type="molecule type" value="Genomic_DNA"/>
</dbReference>
<name>J4IC51_9APHY</name>
<dbReference type="InterPro" id="IPR036396">
    <property type="entry name" value="Cyt_P450_sf"/>
</dbReference>
<dbReference type="AlphaFoldDB" id="J4IC51"/>
<protein>
    <recommendedName>
        <fullName evidence="11">Cytochrome P450</fullName>
    </recommendedName>
</protein>
<dbReference type="PROSITE" id="PS00086">
    <property type="entry name" value="CYTOCHROME_P450"/>
    <property type="match status" value="1"/>
</dbReference>
<dbReference type="GO" id="GO:0016705">
    <property type="term" value="F:oxidoreductase activity, acting on paired donors, with incorporation or reduction of molecular oxygen"/>
    <property type="evidence" value="ECO:0007669"/>
    <property type="project" value="InterPro"/>
</dbReference>
<proteinExistence type="inferred from homology"/>
<evidence type="ECO:0000256" key="4">
    <source>
        <dbReference type="ARBA" id="ARBA00023002"/>
    </source>
</evidence>
<dbReference type="PANTHER" id="PTHR24291:SF50">
    <property type="entry name" value="BIFUNCTIONAL ALBAFLAVENONE MONOOXYGENASE_TERPENE SYNTHASE"/>
    <property type="match status" value="1"/>
</dbReference>
<evidence type="ECO:0000256" key="1">
    <source>
        <dbReference type="ARBA" id="ARBA00010617"/>
    </source>
</evidence>
<sequence>MRCAFPPFSIPGLINPFNPGLRFYWKRRFHDFYEQFGSDTISVVPWLIGRPQINTVDLDVARQVVAGGAKAPWHKVDIPILDEWGKNLFTTENEVWQRHRKIIGPAFNNDMYSLVWERTIQLYHDMMKHEEWSDAETVRIPVVQTITSKLAFLVVSVCGFGIKTSWSDSRRISSSEMSISEALHVFTSLSPFRFTPHWMKLPFKTLRNMQTARRVLDVYTKTQVTERKALVRGQVAMKEEGDRDVFTLLVRANEINANSIQDKKLMMTDDELIGNVFLLLFAGHETTAHALAATFALLAIHPEVQEDIYQQIIEVVGSDRDPGFDEYHKLNKVLNAFYEASRMFPASYTLTRIATEDTALVIPSVVELKKETSVVVPKGTMVIVDVMGLENNPRYYTKPERFMPSRWEDVNQAGQVTSFSFGPRNCIGRRFATTEAVAFITMWLRDWKIEPLLNGNETQEQWRRRVIDAKISFTLGIQDAPLQLKRRTHL</sequence>
<gene>
    <name evidence="9" type="ORF">FIBRA_08035</name>
</gene>
<dbReference type="InterPro" id="IPR017972">
    <property type="entry name" value="Cyt_P450_CS"/>
</dbReference>
<dbReference type="InterPro" id="IPR001128">
    <property type="entry name" value="Cyt_P450"/>
</dbReference>
<dbReference type="GeneID" id="24100712"/>
<dbReference type="InParanoid" id="J4IC51"/>
<comment type="cofactor">
    <cofactor evidence="7">
        <name>heme</name>
        <dbReference type="ChEBI" id="CHEBI:30413"/>
    </cofactor>
</comment>
<evidence type="ECO:0000256" key="6">
    <source>
        <dbReference type="ARBA" id="ARBA00023033"/>
    </source>
</evidence>
<dbReference type="PRINTS" id="PR00385">
    <property type="entry name" value="P450"/>
</dbReference>
<evidence type="ECO:0000313" key="9">
    <source>
        <dbReference type="EMBL" id="CCM05801.1"/>
    </source>
</evidence>
<keyword evidence="6 8" id="KW-0503">Monooxygenase</keyword>
<organism evidence="9 10">
    <name type="scientific">Fibroporia radiculosa</name>
    <dbReference type="NCBI Taxonomy" id="599839"/>
    <lineage>
        <taxon>Eukaryota</taxon>
        <taxon>Fungi</taxon>
        <taxon>Dikarya</taxon>
        <taxon>Basidiomycota</taxon>
        <taxon>Agaricomycotina</taxon>
        <taxon>Agaricomycetes</taxon>
        <taxon>Polyporales</taxon>
        <taxon>Fibroporiaceae</taxon>
        <taxon>Fibroporia</taxon>
    </lineage>
</organism>
<dbReference type="InterPro" id="IPR050196">
    <property type="entry name" value="Cytochrome_P450_Monoox"/>
</dbReference>
<accession>J4IC51</accession>
<dbReference type="RefSeq" id="XP_012185084.1">
    <property type="nucleotide sequence ID" value="XM_012329694.1"/>
</dbReference>
<dbReference type="PRINTS" id="PR00463">
    <property type="entry name" value="EP450I"/>
</dbReference>
<keyword evidence="4 8" id="KW-0560">Oxidoreductase</keyword>
<reference evidence="9 10" key="1">
    <citation type="journal article" date="2012" name="Appl. Environ. Microbiol.">
        <title>Short-read sequencing for genomic analysis of the brown rot fungus Fibroporia radiculosa.</title>
        <authorList>
            <person name="Tang J.D."/>
            <person name="Perkins A.D."/>
            <person name="Sonstegard T.S."/>
            <person name="Schroeder S.G."/>
            <person name="Burgess S.C."/>
            <person name="Diehl S.V."/>
        </authorList>
    </citation>
    <scope>NUCLEOTIDE SEQUENCE [LARGE SCALE GENOMIC DNA]</scope>
    <source>
        <strain evidence="9 10">TFFH 294</strain>
    </source>
</reference>
<evidence type="ECO:0000256" key="8">
    <source>
        <dbReference type="RuleBase" id="RU000461"/>
    </source>
</evidence>
<evidence type="ECO:0000256" key="2">
    <source>
        <dbReference type="ARBA" id="ARBA00022617"/>
    </source>
</evidence>
<dbReference type="GO" id="GO:0004497">
    <property type="term" value="F:monooxygenase activity"/>
    <property type="evidence" value="ECO:0007669"/>
    <property type="project" value="UniProtKB-KW"/>
</dbReference>
<dbReference type="SUPFAM" id="SSF48264">
    <property type="entry name" value="Cytochrome P450"/>
    <property type="match status" value="1"/>
</dbReference>
<evidence type="ECO:0000313" key="10">
    <source>
        <dbReference type="Proteomes" id="UP000006352"/>
    </source>
</evidence>
<dbReference type="InterPro" id="IPR002401">
    <property type="entry name" value="Cyt_P450_E_grp-I"/>
</dbReference>
<evidence type="ECO:0000256" key="7">
    <source>
        <dbReference type="PIRSR" id="PIRSR602401-1"/>
    </source>
</evidence>
<feature type="binding site" description="axial binding residue" evidence="7">
    <location>
        <position position="426"/>
    </location>
    <ligand>
        <name>heme</name>
        <dbReference type="ChEBI" id="CHEBI:30413"/>
    </ligand>
    <ligandPart>
        <name>Fe</name>
        <dbReference type="ChEBI" id="CHEBI:18248"/>
    </ligandPart>
</feature>
<dbReference type="GO" id="GO:0005506">
    <property type="term" value="F:iron ion binding"/>
    <property type="evidence" value="ECO:0007669"/>
    <property type="project" value="InterPro"/>
</dbReference>
<dbReference type="OrthoDB" id="1470350at2759"/>
<keyword evidence="5 7" id="KW-0408">Iron</keyword>
<keyword evidence="3 7" id="KW-0479">Metal-binding</keyword>
<dbReference type="PANTHER" id="PTHR24291">
    <property type="entry name" value="CYTOCHROME P450 FAMILY 4"/>
    <property type="match status" value="1"/>
</dbReference>
<dbReference type="Gene3D" id="1.10.630.10">
    <property type="entry name" value="Cytochrome P450"/>
    <property type="match status" value="1"/>
</dbReference>
<dbReference type="STRING" id="599839.J4IC51"/>
<evidence type="ECO:0008006" key="11">
    <source>
        <dbReference type="Google" id="ProtNLM"/>
    </source>
</evidence>
<dbReference type="HOGENOM" id="CLU_001570_25_0_1"/>
<evidence type="ECO:0000256" key="3">
    <source>
        <dbReference type="ARBA" id="ARBA00022723"/>
    </source>
</evidence>
<evidence type="ECO:0000256" key="5">
    <source>
        <dbReference type="ARBA" id="ARBA00023004"/>
    </source>
</evidence>
<keyword evidence="10" id="KW-1185">Reference proteome</keyword>
<dbReference type="GO" id="GO:0020037">
    <property type="term" value="F:heme binding"/>
    <property type="evidence" value="ECO:0007669"/>
    <property type="project" value="InterPro"/>
</dbReference>
<dbReference type="Proteomes" id="UP000006352">
    <property type="component" value="Unassembled WGS sequence"/>
</dbReference>
<keyword evidence="2 7" id="KW-0349">Heme</keyword>
<comment type="similarity">
    <text evidence="1 8">Belongs to the cytochrome P450 family.</text>
</comment>
<dbReference type="Pfam" id="PF00067">
    <property type="entry name" value="p450"/>
    <property type="match status" value="1"/>
</dbReference>